<accession>A8P2P7</accession>
<protein>
    <recommendedName>
        <fullName evidence="3">F-box domain-containing protein</fullName>
    </recommendedName>
</protein>
<reference evidence="1 2" key="1">
    <citation type="journal article" date="2010" name="Proc. Natl. Acad. Sci. U.S.A.">
        <title>Insights into evolution of multicellular fungi from the assembled chromosomes of the mushroom Coprinopsis cinerea (Coprinus cinereus).</title>
        <authorList>
            <person name="Stajich J.E."/>
            <person name="Wilke S.K."/>
            <person name="Ahren D."/>
            <person name="Au C.H."/>
            <person name="Birren B.W."/>
            <person name="Borodovsky M."/>
            <person name="Burns C."/>
            <person name="Canback B."/>
            <person name="Casselton L.A."/>
            <person name="Cheng C.K."/>
            <person name="Deng J."/>
            <person name="Dietrich F.S."/>
            <person name="Fargo D.C."/>
            <person name="Farman M.L."/>
            <person name="Gathman A.C."/>
            <person name="Goldberg J."/>
            <person name="Guigo R."/>
            <person name="Hoegger P.J."/>
            <person name="Hooker J.B."/>
            <person name="Huggins A."/>
            <person name="James T.Y."/>
            <person name="Kamada T."/>
            <person name="Kilaru S."/>
            <person name="Kodira C."/>
            <person name="Kues U."/>
            <person name="Kupfer D."/>
            <person name="Kwan H.S."/>
            <person name="Lomsadze A."/>
            <person name="Li W."/>
            <person name="Lilly W.W."/>
            <person name="Ma L.J."/>
            <person name="Mackey A.J."/>
            <person name="Manning G."/>
            <person name="Martin F."/>
            <person name="Muraguchi H."/>
            <person name="Natvig D.O."/>
            <person name="Palmerini H."/>
            <person name="Ramesh M.A."/>
            <person name="Rehmeyer C.J."/>
            <person name="Roe B.A."/>
            <person name="Shenoy N."/>
            <person name="Stanke M."/>
            <person name="Ter-Hovhannisyan V."/>
            <person name="Tunlid A."/>
            <person name="Velagapudi R."/>
            <person name="Vision T.J."/>
            <person name="Zeng Q."/>
            <person name="Zolan M.E."/>
            <person name="Pukkila P.J."/>
        </authorList>
    </citation>
    <scope>NUCLEOTIDE SEQUENCE [LARGE SCALE GENOMIC DNA]</scope>
    <source>
        <strain evidence="2">Okayama-7 / 130 / ATCC MYA-4618 / FGSC 9003</strain>
    </source>
</reference>
<organism evidence="1 2">
    <name type="scientific">Coprinopsis cinerea (strain Okayama-7 / 130 / ATCC MYA-4618 / FGSC 9003)</name>
    <name type="common">Inky cap fungus</name>
    <name type="synonym">Hormographiella aspergillata</name>
    <dbReference type="NCBI Taxonomy" id="240176"/>
    <lineage>
        <taxon>Eukaryota</taxon>
        <taxon>Fungi</taxon>
        <taxon>Dikarya</taxon>
        <taxon>Basidiomycota</taxon>
        <taxon>Agaricomycotina</taxon>
        <taxon>Agaricomycetes</taxon>
        <taxon>Agaricomycetidae</taxon>
        <taxon>Agaricales</taxon>
        <taxon>Agaricineae</taxon>
        <taxon>Psathyrellaceae</taxon>
        <taxon>Coprinopsis</taxon>
    </lineage>
</organism>
<dbReference type="RefSeq" id="XP_001838378.1">
    <property type="nucleotide sequence ID" value="XM_001838326.1"/>
</dbReference>
<dbReference type="OrthoDB" id="3014797at2759"/>
<sequence length="370" mass="41660">MTFHWSNHPAPHSWLSGAGKNAERLRGLAGAKGEKVLDNNELLSRVFSHVGWRDLGVIGGVCVRFRIIAQDTARFRIRATLEPLATRLGFDVDWLLKAVGKRGGGVIGATALKVMTWGEKWDEGYTPVKRMTLAIPIGEMDKLVNELAKMDLKEWKQVDVYRATKNMVRRVIEFKAGKDEEATYLRIVESTGGVMRAVVASDTTEDMVVVSASRIYLVYPKLAHQFLALKGRWNRVRNDVARKGPTVQASNQAWGFDCGKLCPASWRKGDEGSGIGVFYWNGEKEREVFGRWWEKVEEPGDQLSIEESWSWSQLAYGWRGFRALAELDKDALLGGDVFKWRLSTSCDNPGCIRHPRLLFSRDVGVQATQD</sequence>
<evidence type="ECO:0008006" key="3">
    <source>
        <dbReference type="Google" id="ProtNLM"/>
    </source>
</evidence>
<dbReference type="OMA" id="IEESWSW"/>
<keyword evidence="2" id="KW-1185">Reference proteome</keyword>
<comment type="caution">
    <text evidence="1">The sequence shown here is derived from an EMBL/GenBank/DDBJ whole genome shotgun (WGS) entry which is preliminary data.</text>
</comment>
<proteinExistence type="predicted"/>
<dbReference type="InParanoid" id="A8P2P7"/>
<gene>
    <name evidence="1" type="ORF">CC1G_13467</name>
</gene>
<evidence type="ECO:0000313" key="2">
    <source>
        <dbReference type="Proteomes" id="UP000001861"/>
    </source>
</evidence>
<dbReference type="CDD" id="cd09917">
    <property type="entry name" value="F-box_SF"/>
    <property type="match status" value="1"/>
</dbReference>
<dbReference type="VEuPathDB" id="FungiDB:CC1G_13467"/>
<evidence type="ECO:0000313" key="1">
    <source>
        <dbReference type="EMBL" id="EAU83441.1"/>
    </source>
</evidence>
<name>A8P2P7_COPC7</name>
<dbReference type="EMBL" id="AACS02000013">
    <property type="protein sequence ID" value="EAU83441.1"/>
    <property type="molecule type" value="Genomic_DNA"/>
</dbReference>
<dbReference type="AlphaFoldDB" id="A8P2P7"/>
<dbReference type="KEGG" id="cci:CC1G_13467"/>
<dbReference type="Proteomes" id="UP000001861">
    <property type="component" value="Unassembled WGS sequence"/>
</dbReference>
<dbReference type="GeneID" id="6014962"/>